<reference evidence="3 4" key="1">
    <citation type="submission" date="2019-02" db="EMBL/GenBank/DDBJ databases">
        <title>Deep-cultivation of Planctomycetes and their phenomic and genomic characterization uncovers novel biology.</title>
        <authorList>
            <person name="Wiegand S."/>
            <person name="Jogler M."/>
            <person name="Boedeker C."/>
            <person name="Pinto D."/>
            <person name="Vollmers J."/>
            <person name="Rivas-Marin E."/>
            <person name="Kohn T."/>
            <person name="Peeters S.H."/>
            <person name="Heuer A."/>
            <person name="Rast P."/>
            <person name="Oberbeckmann S."/>
            <person name="Bunk B."/>
            <person name="Jeske O."/>
            <person name="Meyerdierks A."/>
            <person name="Storesund J.E."/>
            <person name="Kallscheuer N."/>
            <person name="Luecker S."/>
            <person name="Lage O.M."/>
            <person name="Pohl T."/>
            <person name="Merkel B.J."/>
            <person name="Hornburger P."/>
            <person name="Mueller R.-W."/>
            <person name="Bruemmer F."/>
            <person name="Labrenz M."/>
            <person name="Spormann A.M."/>
            <person name="Op Den Camp H."/>
            <person name="Overmann J."/>
            <person name="Amann R."/>
            <person name="Jetten M.S.M."/>
            <person name="Mascher T."/>
            <person name="Medema M.H."/>
            <person name="Devos D.P."/>
            <person name="Kaster A.-K."/>
            <person name="Ovreas L."/>
            <person name="Rohde M."/>
            <person name="Galperin M.Y."/>
            <person name="Jogler C."/>
        </authorList>
    </citation>
    <scope>NUCLEOTIDE SEQUENCE [LARGE SCALE GENOMIC DNA]</scope>
    <source>
        <strain evidence="3 4">CA85</strain>
    </source>
</reference>
<evidence type="ECO:0000256" key="1">
    <source>
        <dbReference type="SAM" id="MobiDB-lite"/>
    </source>
</evidence>
<dbReference type="AlphaFoldDB" id="A0A5C5YDM5"/>
<evidence type="ECO:0000259" key="2">
    <source>
        <dbReference type="Pfam" id="PF18475"/>
    </source>
</evidence>
<dbReference type="Pfam" id="PF18475">
    <property type="entry name" value="PIN7"/>
    <property type="match status" value="1"/>
</dbReference>
<protein>
    <recommendedName>
        <fullName evidence="2">PIN-like domain-containing protein</fullName>
    </recommendedName>
</protein>
<comment type="caution">
    <text evidence="3">The sequence shown here is derived from an EMBL/GenBank/DDBJ whole genome shotgun (WGS) entry which is preliminary data.</text>
</comment>
<evidence type="ECO:0000313" key="3">
    <source>
        <dbReference type="EMBL" id="TWT73068.1"/>
    </source>
</evidence>
<sequence>MQRSPTASDSSQRSCVLLIDLDNCPHEILDLAETAQRYDLIIAAHGSREPRVPLGLATVLGELVAQRKIEIWAMPPGKNAADFGITFVAGRLAAEMPGNTTFAIASKDRDLEHAVHLLQRSGFQASRIDSSSHATPGTPSPADISLMACQLASSLCGRGANSRPKRRRALHSVAKARAGTAEAGMSALKELEATGAIEYVNNIPEYNSSLLKCFAAKAPKKKQKTEPLPLQKLVTPPAQPRPDEPTQLELFP</sequence>
<dbReference type="RefSeq" id="WP_186774805.1">
    <property type="nucleotide sequence ID" value="NZ_SJPK01000003.1"/>
</dbReference>
<dbReference type="InterPro" id="IPR041494">
    <property type="entry name" value="PIN7"/>
</dbReference>
<feature type="region of interest" description="Disordered" evidence="1">
    <location>
        <begin position="220"/>
        <end position="252"/>
    </location>
</feature>
<evidence type="ECO:0000313" key="4">
    <source>
        <dbReference type="Proteomes" id="UP000318053"/>
    </source>
</evidence>
<keyword evidence="4" id="KW-1185">Reference proteome</keyword>
<dbReference type="EMBL" id="SJPK01000003">
    <property type="protein sequence ID" value="TWT73068.1"/>
    <property type="molecule type" value="Genomic_DNA"/>
</dbReference>
<proteinExistence type="predicted"/>
<feature type="domain" description="PIN-like" evidence="2">
    <location>
        <begin position="18"/>
        <end position="122"/>
    </location>
</feature>
<gene>
    <name evidence="3" type="ORF">CA85_15340</name>
</gene>
<organism evidence="3 4">
    <name type="scientific">Allorhodopirellula solitaria</name>
    <dbReference type="NCBI Taxonomy" id="2527987"/>
    <lineage>
        <taxon>Bacteria</taxon>
        <taxon>Pseudomonadati</taxon>
        <taxon>Planctomycetota</taxon>
        <taxon>Planctomycetia</taxon>
        <taxon>Pirellulales</taxon>
        <taxon>Pirellulaceae</taxon>
        <taxon>Allorhodopirellula</taxon>
    </lineage>
</organism>
<dbReference type="Proteomes" id="UP000318053">
    <property type="component" value="Unassembled WGS sequence"/>
</dbReference>
<name>A0A5C5YDM5_9BACT</name>
<accession>A0A5C5YDM5</accession>